<dbReference type="AlphaFoldDB" id="A0AAD7F2K1"/>
<evidence type="ECO:0000313" key="1">
    <source>
        <dbReference type="EMBL" id="KAJ7362967.1"/>
    </source>
</evidence>
<dbReference type="EMBL" id="JARIHO010000004">
    <property type="protein sequence ID" value="KAJ7362967.1"/>
    <property type="molecule type" value="Genomic_DNA"/>
</dbReference>
<dbReference type="Proteomes" id="UP001218218">
    <property type="component" value="Unassembled WGS sequence"/>
</dbReference>
<accession>A0AAD7F2K1</accession>
<protein>
    <submittedName>
        <fullName evidence="1">Uncharacterized protein</fullName>
    </submittedName>
</protein>
<proteinExistence type="predicted"/>
<name>A0AAD7F2K1_9AGAR</name>
<reference evidence="1" key="1">
    <citation type="submission" date="2023-03" db="EMBL/GenBank/DDBJ databases">
        <title>Massive genome expansion in bonnet fungi (Mycena s.s.) driven by repeated elements and novel gene families across ecological guilds.</title>
        <authorList>
            <consortium name="Lawrence Berkeley National Laboratory"/>
            <person name="Harder C.B."/>
            <person name="Miyauchi S."/>
            <person name="Viragh M."/>
            <person name="Kuo A."/>
            <person name="Thoen E."/>
            <person name="Andreopoulos B."/>
            <person name="Lu D."/>
            <person name="Skrede I."/>
            <person name="Drula E."/>
            <person name="Henrissat B."/>
            <person name="Morin E."/>
            <person name="Kohler A."/>
            <person name="Barry K."/>
            <person name="LaButti K."/>
            <person name="Morin E."/>
            <person name="Salamov A."/>
            <person name="Lipzen A."/>
            <person name="Mereny Z."/>
            <person name="Hegedus B."/>
            <person name="Baldrian P."/>
            <person name="Stursova M."/>
            <person name="Weitz H."/>
            <person name="Taylor A."/>
            <person name="Grigoriev I.V."/>
            <person name="Nagy L.G."/>
            <person name="Martin F."/>
            <person name="Kauserud H."/>
        </authorList>
    </citation>
    <scope>NUCLEOTIDE SEQUENCE</scope>
    <source>
        <strain evidence="1">CBHHK002</strain>
    </source>
</reference>
<evidence type="ECO:0000313" key="2">
    <source>
        <dbReference type="Proteomes" id="UP001218218"/>
    </source>
</evidence>
<sequence length="57" mass="6197">MPVIPSPESADNTLQAADTVERKLSSEASLDWERMSSVWSVFGLVGALRAHLKIAEV</sequence>
<comment type="caution">
    <text evidence="1">The sequence shown here is derived from an EMBL/GenBank/DDBJ whole genome shotgun (WGS) entry which is preliminary data.</text>
</comment>
<gene>
    <name evidence="1" type="ORF">DFH08DRAFT_841761</name>
</gene>
<organism evidence="1 2">
    <name type="scientific">Mycena albidolilacea</name>
    <dbReference type="NCBI Taxonomy" id="1033008"/>
    <lineage>
        <taxon>Eukaryota</taxon>
        <taxon>Fungi</taxon>
        <taxon>Dikarya</taxon>
        <taxon>Basidiomycota</taxon>
        <taxon>Agaricomycotina</taxon>
        <taxon>Agaricomycetes</taxon>
        <taxon>Agaricomycetidae</taxon>
        <taxon>Agaricales</taxon>
        <taxon>Marasmiineae</taxon>
        <taxon>Mycenaceae</taxon>
        <taxon>Mycena</taxon>
    </lineage>
</organism>
<keyword evidence="2" id="KW-1185">Reference proteome</keyword>